<dbReference type="InterPro" id="IPR001690">
    <property type="entry name" value="Autoind_synthase"/>
</dbReference>
<dbReference type="SUPFAM" id="SSF55729">
    <property type="entry name" value="Acyl-CoA N-acyltransferases (Nat)"/>
    <property type="match status" value="1"/>
</dbReference>
<comment type="caution">
    <text evidence="7">The sequence shown here is derived from an EMBL/GenBank/DDBJ whole genome shotgun (WGS) entry which is preliminary data.</text>
</comment>
<keyword evidence="2" id="KW-0673">Quorum sensing</keyword>
<evidence type="ECO:0000256" key="2">
    <source>
        <dbReference type="ARBA" id="ARBA00022654"/>
    </source>
</evidence>
<dbReference type="PROSITE" id="PS51187">
    <property type="entry name" value="AUTOINDUCER_SYNTH_2"/>
    <property type="match status" value="1"/>
</dbReference>
<keyword evidence="5" id="KW-0071">Autoinducer synthesis</keyword>
<protein>
    <recommendedName>
        <fullName evidence="1">acyl-homoserine-lactone synthase</fullName>
        <ecNumber evidence="1">2.3.1.184</ecNumber>
    </recommendedName>
</protein>
<evidence type="ECO:0000256" key="5">
    <source>
        <dbReference type="ARBA" id="ARBA00022929"/>
    </source>
</evidence>
<comment type="catalytic activity">
    <reaction evidence="6">
        <text>a fatty acyl-[ACP] + S-adenosyl-L-methionine = an N-acyl-L-homoserine lactone + S-methyl-5'-thioadenosine + holo-[ACP] + H(+)</text>
        <dbReference type="Rhea" id="RHEA:10096"/>
        <dbReference type="Rhea" id="RHEA-COMP:9685"/>
        <dbReference type="Rhea" id="RHEA-COMP:14125"/>
        <dbReference type="ChEBI" id="CHEBI:15378"/>
        <dbReference type="ChEBI" id="CHEBI:17509"/>
        <dbReference type="ChEBI" id="CHEBI:55474"/>
        <dbReference type="ChEBI" id="CHEBI:59789"/>
        <dbReference type="ChEBI" id="CHEBI:64479"/>
        <dbReference type="ChEBI" id="CHEBI:138651"/>
        <dbReference type="EC" id="2.3.1.184"/>
    </reaction>
</comment>
<evidence type="ECO:0000256" key="3">
    <source>
        <dbReference type="ARBA" id="ARBA00022679"/>
    </source>
</evidence>
<keyword evidence="3" id="KW-0808">Transferase</keyword>
<dbReference type="EMBL" id="BAAAQX010000004">
    <property type="protein sequence ID" value="GAA2206554.1"/>
    <property type="molecule type" value="Genomic_DNA"/>
</dbReference>
<gene>
    <name evidence="7" type="primary">lasI</name>
    <name evidence="7" type="ORF">GCM10009850_020120</name>
</gene>
<evidence type="ECO:0000313" key="7">
    <source>
        <dbReference type="EMBL" id="GAA2206554.1"/>
    </source>
</evidence>
<dbReference type="Gene3D" id="3.40.630.30">
    <property type="match status" value="1"/>
</dbReference>
<dbReference type="PRINTS" id="PR01549">
    <property type="entry name" value="AUTOINDCRSYN"/>
</dbReference>
<organism evidence="7 8">
    <name type="scientific">Nonomuraea monospora</name>
    <dbReference type="NCBI Taxonomy" id="568818"/>
    <lineage>
        <taxon>Bacteria</taxon>
        <taxon>Bacillati</taxon>
        <taxon>Actinomycetota</taxon>
        <taxon>Actinomycetes</taxon>
        <taxon>Streptosporangiales</taxon>
        <taxon>Streptosporangiaceae</taxon>
        <taxon>Nonomuraea</taxon>
    </lineage>
</organism>
<dbReference type="PROSITE" id="PS00949">
    <property type="entry name" value="AUTOINDUCER_SYNTH_1"/>
    <property type="match status" value="1"/>
</dbReference>
<dbReference type="PANTHER" id="PTHR39322:SF1">
    <property type="entry name" value="ISOVALERYL-HOMOSERINE LACTONE SYNTHASE"/>
    <property type="match status" value="1"/>
</dbReference>
<dbReference type="PANTHER" id="PTHR39322">
    <property type="entry name" value="ACYL-HOMOSERINE-LACTONE SYNTHASE"/>
    <property type="match status" value="1"/>
</dbReference>
<keyword evidence="4" id="KW-0949">S-adenosyl-L-methionine</keyword>
<reference evidence="8" key="1">
    <citation type="journal article" date="2019" name="Int. J. Syst. Evol. Microbiol.">
        <title>The Global Catalogue of Microorganisms (GCM) 10K type strain sequencing project: providing services to taxonomists for standard genome sequencing and annotation.</title>
        <authorList>
            <consortium name="The Broad Institute Genomics Platform"/>
            <consortium name="The Broad Institute Genome Sequencing Center for Infectious Disease"/>
            <person name="Wu L."/>
            <person name="Ma J."/>
        </authorList>
    </citation>
    <scope>NUCLEOTIDE SEQUENCE [LARGE SCALE GENOMIC DNA]</scope>
    <source>
        <strain evidence="8">JCM 16114</strain>
    </source>
</reference>
<accession>A0ABP5P4D1</accession>
<dbReference type="InterPro" id="IPR016181">
    <property type="entry name" value="Acyl_CoA_acyltransferase"/>
</dbReference>
<dbReference type="EC" id="2.3.1.184" evidence="1"/>
<evidence type="ECO:0000256" key="1">
    <source>
        <dbReference type="ARBA" id="ARBA00012340"/>
    </source>
</evidence>
<evidence type="ECO:0000313" key="8">
    <source>
        <dbReference type="Proteomes" id="UP001499843"/>
    </source>
</evidence>
<evidence type="ECO:0000256" key="6">
    <source>
        <dbReference type="ARBA" id="ARBA00048576"/>
    </source>
</evidence>
<name>A0ABP5P4D1_9ACTN</name>
<sequence>MRLNEATGKKCTRAVAVGRAAELPEWLLDGMFRLRHEVFYERLRWDVASLHGRERDFYDDCQPVYVIAYEDGCRQVTGCCRLLPTHGPYMLRDVFSAALRGGQAPRDPAVWELSRLATRPGRSRALAAGFGSLARALLWEAFRWVDRHGDTIVAVSSVAVERSVHAMGVPTTRLGDGRATRVGKVLCSAYTTTTRDFLENAPPPAEEDDRCP</sequence>
<dbReference type="InterPro" id="IPR018311">
    <property type="entry name" value="Autoind_synth_CS"/>
</dbReference>
<evidence type="ECO:0000256" key="4">
    <source>
        <dbReference type="ARBA" id="ARBA00022691"/>
    </source>
</evidence>
<keyword evidence="8" id="KW-1185">Reference proteome</keyword>
<dbReference type="Pfam" id="PF00765">
    <property type="entry name" value="Autoind_synth"/>
    <property type="match status" value="1"/>
</dbReference>
<dbReference type="Proteomes" id="UP001499843">
    <property type="component" value="Unassembled WGS sequence"/>
</dbReference>
<proteinExistence type="predicted"/>